<comment type="catalytic activity">
    <reaction evidence="5">
        <text>dimethylallyl phosphate + FMNH2 = prenylated FMNH2 + phosphate</text>
        <dbReference type="Rhea" id="RHEA:37743"/>
        <dbReference type="ChEBI" id="CHEBI:43474"/>
        <dbReference type="ChEBI" id="CHEBI:57618"/>
        <dbReference type="ChEBI" id="CHEBI:87467"/>
        <dbReference type="ChEBI" id="CHEBI:88052"/>
        <dbReference type="EC" id="2.5.1.129"/>
    </reaction>
</comment>
<comment type="function">
    <text evidence="5">Flavin prenyltransferase that catalyzes the synthesis of the prenylated FMN cofactor (prenyl-FMN) for 4-hydroxy-3-polyprenylbenzoic acid decarboxylase UbiD. The prenyltransferase is metal-independent and links a dimethylallyl moiety from dimethylallyl monophosphate (DMAP) to the flavin N5 and C6 atoms of FMN.</text>
</comment>
<dbReference type="NCBIfam" id="NF004685">
    <property type="entry name" value="PRK06029.1"/>
    <property type="match status" value="1"/>
</dbReference>
<dbReference type="SUPFAM" id="SSF52507">
    <property type="entry name" value="Homo-oligomeric flavin-containing Cys decarboxylases, HFCD"/>
    <property type="match status" value="1"/>
</dbReference>
<keyword evidence="1 5" id="KW-0637">Prenyltransferase</keyword>
<proteinExistence type="inferred from homology"/>
<keyword evidence="8" id="KW-1185">Reference proteome</keyword>
<dbReference type="PANTHER" id="PTHR43374:SF1">
    <property type="entry name" value="FLAVIN PRENYLTRANSFERASE PAD1, MITOCHONDRIAL"/>
    <property type="match status" value="1"/>
</dbReference>
<evidence type="ECO:0000256" key="5">
    <source>
        <dbReference type="HAMAP-Rule" id="MF_01984"/>
    </source>
</evidence>
<feature type="binding site" evidence="5">
    <location>
        <begin position="87"/>
        <end position="90"/>
    </location>
    <ligand>
        <name>FMN</name>
        <dbReference type="ChEBI" id="CHEBI:58210"/>
    </ligand>
</feature>
<keyword evidence="3 5" id="KW-0288">FMN</keyword>
<evidence type="ECO:0000256" key="4">
    <source>
        <dbReference type="ARBA" id="ARBA00022679"/>
    </source>
</evidence>
<dbReference type="Gene3D" id="3.40.50.1950">
    <property type="entry name" value="Flavin prenyltransferase-like"/>
    <property type="match status" value="1"/>
</dbReference>
<accession>A0ABS8NA19</accession>
<gene>
    <name evidence="5" type="primary">ubiX</name>
    <name evidence="7" type="ORF">LN736_17630</name>
</gene>
<name>A0ABS8NA19_9CLOT</name>
<feature type="binding site" evidence="5">
    <location>
        <begin position="9"/>
        <end position="11"/>
    </location>
    <ligand>
        <name>FMN</name>
        <dbReference type="ChEBI" id="CHEBI:58210"/>
    </ligand>
</feature>
<protein>
    <recommendedName>
        <fullName evidence="5">Flavin prenyltransferase UbiX</fullName>
        <ecNumber evidence="5">2.5.1.129</ecNumber>
    </recommendedName>
</protein>
<evidence type="ECO:0000259" key="6">
    <source>
        <dbReference type="Pfam" id="PF02441"/>
    </source>
</evidence>
<dbReference type="EC" id="2.5.1.129" evidence="5"/>
<dbReference type="HAMAP" id="MF_01984">
    <property type="entry name" value="ubiX_pad"/>
    <property type="match status" value="1"/>
</dbReference>
<evidence type="ECO:0000313" key="7">
    <source>
        <dbReference type="EMBL" id="MCC9296662.1"/>
    </source>
</evidence>
<comment type="caution">
    <text evidence="5">Lacks conserved residue(s) required for the propagation of feature annotation.</text>
</comment>
<feature type="binding site" evidence="5">
    <location>
        <position position="152"/>
    </location>
    <ligand>
        <name>dimethylallyl phosphate</name>
        <dbReference type="ChEBI" id="CHEBI:88052"/>
    </ligand>
</feature>
<dbReference type="InterPro" id="IPR036551">
    <property type="entry name" value="Flavin_trans-like"/>
</dbReference>
<reference evidence="7" key="1">
    <citation type="submission" date="2021-11" db="EMBL/GenBank/DDBJ databases">
        <authorList>
            <person name="Qingchun L."/>
            <person name="Dong Z."/>
            <person name="Zongwei Q."/>
            <person name="Jia Z."/>
            <person name="Duotao L."/>
        </authorList>
    </citation>
    <scope>NUCLEOTIDE SEQUENCE</scope>
    <source>
        <strain evidence="7">WLY-B-L2</strain>
    </source>
</reference>
<dbReference type="Proteomes" id="UP001165422">
    <property type="component" value="Unassembled WGS sequence"/>
</dbReference>
<feature type="binding site" evidence="5">
    <location>
        <position position="168"/>
    </location>
    <ligand>
        <name>dimethylallyl phosphate</name>
        <dbReference type="ChEBI" id="CHEBI:88052"/>
    </ligand>
</feature>
<dbReference type="InterPro" id="IPR004507">
    <property type="entry name" value="UbiX-like"/>
</dbReference>
<evidence type="ECO:0000256" key="2">
    <source>
        <dbReference type="ARBA" id="ARBA00022630"/>
    </source>
</evidence>
<keyword evidence="4 5" id="KW-0808">Transferase</keyword>
<dbReference type="InterPro" id="IPR003382">
    <property type="entry name" value="Flavoprotein"/>
</dbReference>
<evidence type="ECO:0000256" key="1">
    <source>
        <dbReference type="ARBA" id="ARBA00022602"/>
    </source>
</evidence>
<organism evidence="7 8">
    <name type="scientific">Clostridium aromativorans</name>
    <dbReference type="NCBI Taxonomy" id="2836848"/>
    <lineage>
        <taxon>Bacteria</taxon>
        <taxon>Bacillati</taxon>
        <taxon>Bacillota</taxon>
        <taxon>Clostridia</taxon>
        <taxon>Eubacteriales</taxon>
        <taxon>Clostridiaceae</taxon>
        <taxon>Clostridium</taxon>
    </lineage>
</organism>
<sequence>MEIAIGVTGATGSIYAVKLLEELKNIRGANVHLIMSQWAKKNLKLETNYSLEYVENLAGSVYDNKDLGAKISSGSFILDEMVIVPCSMKTLSSISNGYDDNLISRTAGVMIKEGRRLILCPRETPLSFIHLENMLKLSKIGVRIIPPMPAFYNNPQNIEDLVSQHVMKILDQFRIMYDKVQRWNGQNNNDGLV</sequence>
<evidence type="ECO:0000256" key="3">
    <source>
        <dbReference type="ARBA" id="ARBA00022643"/>
    </source>
</evidence>
<comment type="caution">
    <text evidence="7">The sequence shown here is derived from an EMBL/GenBank/DDBJ whole genome shotgun (WGS) entry which is preliminary data.</text>
</comment>
<feature type="binding site" evidence="5">
    <location>
        <position position="122"/>
    </location>
    <ligand>
        <name>FMN</name>
        <dbReference type="ChEBI" id="CHEBI:58210"/>
    </ligand>
</feature>
<comment type="similarity">
    <text evidence="5">Belongs to the UbiX/PAD1 family.</text>
</comment>
<dbReference type="Pfam" id="PF02441">
    <property type="entry name" value="Flavoprotein"/>
    <property type="match status" value="1"/>
</dbReference>
<evidence type="ECO:0000313" key="8">
    <source>
        <dbReference type="Proteomes" id="UP001165422"/>
    </source>
</evidence>
<dbReference type="EMBL" id="JAJJPB010000041">
    <property type="protein sequence ID" value="MCC9296662.1"/>
    <property type="molecule type" value="Genomic_DNA"/>
</dbReference>
<dbReference type="PANTHER" id="PTHR43374">
    <property type="entry name" value="FLAVIN PRENYLTRANSFERASE"/>
    <property type="match status" value="1"/>
</dbReference>
<feature type="binding site" evidence="5">
    <location>
        <position position="36"/>
    </location>
    <ligand>
        <name>FMN</name>
        <dbReference type="ChEBI" id="CHEBI:58210"/>
    </ligand>
</feature>
<dbReference type="NCBIfam" id="TIGR00421">
    <property type="entry name" value="ubiX_pad"/>
    <property type="match status" value="1"/>
</dbReference>
<feature type="domain" description="Flavoprotein" evidence="6">
    <location>
        <begin position="1"/>
        <end position="171"/>
    </location>
</feature>
<dbReference type="RefSeq" id="WP_229982104.1">
    <property type="nucleotide sequence ID" value="NZ_JAJJPB010000041.1"/>
</dbReference>
<keyword evidence="2 5" id="KW-0285">Flavoprotein</keyword>